<evidence type="ECO:0000259" key="5">
    <source>
        <dbReference type="PROSITE" id="PS51078"/>
    </source>
</evidence>
<keyword evidence="7" id="KW-1185">Reference proteome</keyword>
<dbReference type="InterPro" id="IPR014757">
    <property type="entry name" value="Tscrpt_reg_IclR_C"/>
</dbReference>
<reference evidence="6 7" key="1">
    <citation type="submission" date="2020-11" db="EMBL/GenBank/DDBJ databases">
        <title>genome sequence of strain KACC 18849.</title>
        <authorList>
            <person name="Gao J."/>
            <person name="Zhang X."/>
        </authorList>
    </citation>
    <scope>NUCLEOTIDE SEQUENCE [LARGE SCALE GENOMIC DNA]</scope>
    <source>
        <strain evidence="6 7">KACC 18849</strain>
    </source>
</reference>
<feature type="domain" description="IclR-ED" evidence="5">
    <location>
        <begin position="68"/>
        <end position="232"/>
    </location>
</feature>
<proteinExistence type="predicted"/>
<protein>
    <submittedName>
        <fullName evidence="6">IclR family transcriptional regulator</fullName>
    </submittedName>
</protein>
<dbReference type="Proteomes" id="UP000639859">
    <property type="component" value="Unassembled WGS sequence"/>
</dbReference>
<dbReference type="Pfam" id="PF09339">
    <property type="entry name" value="HTH_IclR"/>
    <property type="match status" value="1"/>
</dbReference>
<evidence type="ECO:0000259" key="4">
    <source>
        <dbReference type="PROSITE" id="PS51077"/>
    </source>
</evidence>
<sequence>MTDASHKLSQTLHRGLDILEAVAAGCVSPAQIAERLSLSRSTTYRLAALLAERGHLDAGGQGYRLGPRMFALGASAARAVDLPRLAQPILERLTRDTGDAANLGVRDGDEVIYVAQSPGTRRLVVRHGVGARNRLRQTAMGQALMLDAVDDQETPEWRDILRRARVHGLGFHRDIGGDDIVCISAPVRDAAGAIVAAISLSTIPQYLDDARLEDVRALVRQAGLALSRRIGGE</sequence>
<dbReference type="RefSeq" id="WP_198575563.1">
    <property type="nucleotide sequence ID" value="NZ_JADWOX010000004.1"/>
</dbReference>
<dbReference type="SUPFAM" id="SSF46785">
    <property type="entry name" value="Winged helix' DNA-binding domain"/>
    <property type="match status" value="1"/>
</dbReference>
<dbReference type="PROSITE" id="PS51077">
    <property type="entry name" value="HTH_ICLR"/>
    <property type="match status" value="1"/>
</dbReference>
<dbReference type="SMART" id="SM00346">
    <property type="entry name" value="HTH_ICLR"/>
    <property type="match status" value="1"/>
</dbReference>
<dbReference type="PANTHER" id="PTHR30136:SF35">
    <property type="entry name" value="HTH-TYPE TRANSCRIPTIONAL REGULATOR RV1719"/>
    <property type="match status" value="1"/>
</dbReference>
<dbReference type="PANTHER" id="PTHR30136">
    <property type="entry name" value="HELIX-TURN-HELIX TRANSCRIPTIONAL REGULATOR, ICLR FAMILY"/>
    <property type="match status" value="1"/>
</dbReference>
<name>A0ABS0SVK9_9CAUL</name>
<evidence type="ECO:0000256" key="2">
    <source>
        <dbReference type="ARBA" id="ARBA00023125"/>
    </source>
</evidence>
<gene>
    <name evidence="6" type="ORF">I4Q42_08115</name>
</gene>
<dbReference type="InterPro" id="IPR036390">
    <property type="entry name" value="WH_DNA-bd_sf"/>
</dbReference>
<dbReference type="InterPro" id="IPR029016">
    <property type="entry name" value="GAF-like_dom_sf"/>
</dbReference>
<keyword evidence="3" id="KW-0804">Transcription</keyword>
<dbReference type="Gene3D" id="1.10.10.10">
    <property type="entry name" value="Winged helix-like DNA-binding domain superfamily/Winged helix DNA-binding domain"/>
    <property type="match status" value="1"/>
</dbReference>
<dbReference type="Gene3D" id="3.30.450.40">
    <property type="match status" value="2"/>
</dbReference>
<dbReference type="SUPFAM" id="SSF55781">
    <property type="entry name" value="GAF domain-like"/>
    <property type="match status" value="1"/>
</dbReference>
<evidence type="ECO:0000313" key="6">
    <source>
        <dbReference type="EMBL" id="MBI1683628.1"/>
    </source>
</evidence>
<evidence type="ECO:0000256" key="1">
    <source>
        <dbReference type="ARBA" id="ARBA00023015"/>
    </source>
</evidence>
<dbReference type="PROSITE" id="PS51078">
    <property type="entry name" value="ICLR_ED"/>
    <property type="match status" value="1"/>
</dbReference>
<keyword evidence="1" id="KW-0805">Transcription regulation</keyword>
<evidence type="ECO:0000256" key="3">
    <source>
        <dbReference type="ARBA" id="ARBA00023163"/>
    </source>
</evidence>
<dbReference type="InterPro" id="IPR005471">
    <property type="entry name" value="Tscrpt_reg_IclR_N"/>
</dbReference>
<dbReference type="InterPro" id="IPR050707">
    <property type="entry name" value="HTH_MetabolicPath_Reg"/>
</dbReference>
<feature type="domain" description="HTH iclR-type" evidence="4">
    <location>
        <begin position="9"/>
        <end position="67"/>
    </location>
</feature>
<accession>A0ABS0SVK9</accession>
<keyword evidence="2" id="KW-0238">DNA-binding</keyword>
<dbReference type="Pfam" id="PF01614">
    <property type="entry name" value="IclR_C"/>
    <property type="match status" value="2"/>
</dbReference>
<comment type="caution">
    <text evidence="6">The sequence shown here is derived from an EMBL/GenBank/DDBJ whole genome shotgun (WGS) entry which is preliminary data.</text>
</comment>
<organism evidence="6 7">
    <name type="scientific">Caulobacter hibisci</name>
    <dbReference type="NCBI Taxonomy" id="2035993"/>
    <lineage>
        <taxon>Bacteria</taxon>
        <taxon>Pseudomonadati</taxon>
        <taxon>Pseudomonadota</taxon>
        <taxon>Alphaproteobacteria</taxon>
        <taxon>Caulobacterales</taxon>
        <taxon>Caulobacteraceae</taxon>
        <taxon>Caulobacter</taxon>
    </lineage>
</organism>
<dbReference type="EMBL" id="JADWOX010000004">
    <property type="protein sequence ID" value="MBI1683628.1"/>
    <property type="molecule type" value="Genomic_DNA"/>
</dbReference>
<dbReference type="InterPro" id="IPR036388">
    <property type="entry name" value="WH-like_DNA-bd_sf"/>
</dbReference>
<evidence type="ECO:0000313" key="7">
    <source>
        <dbReference type="Proteomes" id="UP000639859"/>
    </source>
</evidence>